<feature type="compositionally biased region" description="Basic and acidic residues" evidence="1">
    <location>
        <begin position="201"/>
        <end position="236"/>
    </location>
</feature>
<proteinExistence type="predicted"/>
<dbReference type="AlphaFoldDB" id="A0A9P5U513"/>
<comment type="caution">
    <text evidence="3">The sequence shown here is derived from an EMBL/GenBank/DDBJ whole genome shotgun (WGS) entry which is preliminary data.</text>
</comment>
<evidence type="ECO:0000313" key="3">
    <source>
        <dbReference type="EMBL" id="KAF9065328.1"/>
    </source>
</evidence>
<reference evidence="3" key="1">
    <citation type="submission" date="2020-11" db="EMBL/GenBank/DDBJ databases">
        <authorList>
            <consortium name="DOE Joint Genome Institute"/>
            <person name="Ahrendt S."/>
            <person name="Riley R."/>
            <person name="Andreopoulos W."/>
            <person name="Labutti K."/>
            <person name="Pangilinan J."/>
            <person name="Ruiz-Duenas F.J."/>
            <person name="Barrasa J.M."/>
            <person name="Sanchez-Garcia M."/>
            <person name="Camarero S."/>
            <person name="Miyauchi S."/>
            <person name="Serrano A."/>
            <person name="Linde D."/>
            <person name="Babiker R."/>
            <person name="Drula E."/>
            <person name="Ayuso-Fernandez I."/>
            <person name="Pacheco R."/>
            <person name="Padilla G."/>
            <person name="Ferreira P."/>
            <person name="Barriuso J."/>
            <person name="Kellner H."/>
            <person name="Castanera R."/>
            <person name="Alfaro M."/>
            <person name="Ramirez L."/>
            <person name="Pisabarro A.G."/>
            <person name="Kuo A."/>
            <person name="Tritt A."/>
            <person name="Lipzen A."/>
            <person name="He G."/>
            <person name="Yan M."/>
            <person name="Ng V."/>
            <person name="Cullen D."/>
            <person name="Martin F."/>
            <person name="Rosso M.-N."/>
            <person name="Henrissat B."/>
            <person name="Hibbett D."/>
            <person name="Martinez A.T."/>
            <person name="Grigoriev I.V."/>
        </authorList>
    </citation>
    <scope>NUCLEOTIDE SEQUENCE</scope>
    <source>
        <strain evidence="3">AH 40177</strain>
    </source>
</reference>
<protein>
    <submittedName>
        <fullName evidence="3">Uncharacterized protein</fullName>
    </submittedName>
</protein>
<evidence type="ECO:0000256" key="2">
    <source>
        <dbReference type="SAM" id="SignalP"/>
    </source>
</evidence>
<name>A0A9P5U513_9AGAR</name>
<dbReference type="EMBL" id="JADNRY010000105">
    <property type="protein sequence ID" value="KAF9065328.1"/>
    <property type="molecule type" value="Genomic_DNA"/>
</dbReference>
<evidence type="ECO:0000313" key="4">
    <source>
        <dbReference type="Proteomes" id="UP000772434"/>
    </source>
</evidence>
<dbReference type="Proteomes" id="UP000772434">
    <property type="component" value="Unassembled WGS sequence"/>
</dbReference>
<accession>A0A9P5U513</accession>
<gene>
    <name evidence="3" type="ORF">BDP27DRAFT_61743</name>
</gene>
<sequence length="246" mass="27381">MRFNPIFVILGFICTTYAIPIEANVAPSPVSLARRSPAKLSIIIGFNNADTTPPKAPEPHVQKNPDNPHILIQDHNDVKNRVMILMKAALHSAKGQLDGAPYNEITSSNELEFVWANLPLLDPPHNPSMYTIQQVLFTWHATLKLPGSTAHSDNGEGGVLRSAPGTEGNGVIVSKNFKQRYSLEDNKGKWSPEKPPSTTPEQRERRLRHALDGMDPPARARMERMGRMREARKKMAGETGEEQPER</sequence>
<feature type="compositionally biased region" description="Basic and acidic residues" evidence="1">
    <location>
        <begin position="181"/>
        <end position="192"/>
    </location>
</feature>
<feature type="region of interest" description="Disordered" evidence="1">
    <location>
        <begin position="149"/>
        <end position="246"/>
    </location>
</feature>
<feature type="signal peptide" evidence="2">
    <location>
        <begin position="1"/>
        <end position="18"/>
    </location>
</feature>
<keyword evidence="4" id="KW-1185">Reference proteome</keyword>
<evidence type="ECO:0000256" key="1">
    <source>
        <dbReference type="SAM" id="MobiDB-lite"/>
    </source>
</evidence>
<organism evidence="3 4">
    <name type="scientific">Rhodocollybia butyracea</name>
    <dbReference type="NCBI Taxonomy" id="206335"/>
    <lineage>
        <taxon>Eukaryota</taxon>
        <taxon>Fungi</taxon>
        <taxon>Dikarya</taxon>
        <taxon>Basidiomycota</taxon>
        <taxon>Agaricomycotina</taxon>
        <taxon>Agaricomycetes</taxon>
        <taxon>Agaricomycetidae</taxon>
        <taxon>Agaricales</taxon>
        <taxon>Marasmiineae</taxon>
        <taxon>Omphalotaceae</taxon>
        <taxon>Rhodocollybia</taxon>
    </lineage>
</organism>
<feature type="chain" id="PRO_5040481847" evidence="2">
    <location>
        <begin position="19"/>
        <end position="246"/>
    </location>
</feature>
<keyword evidence="2" id="KW-0732">Signal</keyword>